<dbReference type="PROSITE" id="PS50082">
    <property type="entry name" value="WD_REPEATS_2"/>
    <property type="match status" value="3"/>
</dbReference>
<feature type="repeat" description="WD" evidence="3">
    <location>
        <begin position="188"/>
        <end position="229"/>
    </location>
</feature>
<evidence type="ECO:0000256" key="3">
    <source>
        <dbReference type="PROSITE-ProRule" id="PRU00221"/>
    </source>
</evidence>
<dbReference type="PANTHER" id="PTHR19862:SF14">
    <property type="entry name" value="WD REPEAT-CONTAINING PROTEIN 48"/>
    <property type="match status" value="1"/>
</dbReference>
<dbReference type="InterPro" id="IPR001680">
    <property type="entry name" value="WD40_rpt"/>
</dbReference>
<evidence type="ECO:0000256" key="4">
    <source>
        <dbReference type="SAM" id="MobiDB-lite"/>
    </source>
</evidence>
<dbReference type="PANTHER" id="PTHR19862">
    <property type="entry name" value="WD REPEAT-CONTAINING PROTEIN 48"/>
    <property type="match status" value="1"/>
</dbReference>
<organism evidence="5 6">
    <name type="scientific">Malassezia furfur</name>
    <name type="common">Pityriasis versicolor infection agent</name>
    <name type="synonym">Pityrosporum furfur</name>
    <dbReference type="NCBI Taxonomy" id="55194"/>
    <lineage>
        <taxon>Eukaryota</taxon>
        <taxon>Fungi</taxon>
        <taxon>Dikarya</taxon>
        <taxon>Basidiomycota</taxon>
        <taxon>Ustilaginomycotina</taxon>
        <taxon>Malasseziomycetes</taxon>
        <taxon>Malasseziales</taxon>
        <taxon>Malasseziaceae</taxon>
        <taxon>Malassezia</taxon>
    </lineage>
</organism>
<reference evidence="5 6" key="1">
    <citation type="journal article" date="2020" name="Elife">
        <title>Loss of centromere function drives karyotype evolution in closely related Malassezia species.</title>
        <authorList>
            <person name="Sankaranarayanan S.R."/>
            <person name="Ianiri G."/>
            <person name="Coelho M.A."/>
            <person name="Reza M.H."/>
            <person name="Thimmappa B.C."/>
            <person name="Ganguly P."/>
            <person name="Vadnala R.N."/>
            <person name="Sun S."/>
            <person name="Siddharthan R."/>
            <person name="Tellgren-Roth C."/>
            <person name="Dawson T.L."/>
            <person name="Heitman J."/>
            <person name="Sanyal K."/>
        </authorList>
    </citation>
    <scope>NUCLEOTIDE SEQUENCE [LARGE SCALE GENOMIC DNA]</scope>
    <source>
        <strain evidence="5">CBS14141</strain>
    </source>
</reference>
<dbReference type="Pfam" id="PF11816">
    <property type="entry name" value="DUF3337"/>
    <property type="match status" value="1"/>
</dbReference>
<name>A0ABY8EKR1_MALFU</name>
<dbReference type="PROSITE" id="PS50294">
    <property type="entry name" value="WD_REPEATS_REGION"/>
    <property type="match status" value="2"/>
</dbReference>
<keyword evidence="2" id="KW-0677">Repeat</keyword>
<dbReference type="InterPro" id="IPR036322">
    <property type="entry name" value="WD40_repeat_dom_sf"/>
</dbReference>
<gene>
    <name evidence="5" type="ORF">GLX27_000798</name>
</gene>
<feature type="repeat" description="WD" evidence="3">
    <location>
        <begin position="144"/>
        <end position="176"/>
    </location>
</feature>
<dbReference type="PROSITE" id="PS00678">
    <property type="entry name" value="WD_REPEATS_1"/>
    <property type="match status" value="2"/>
</dbReference>
<evidence type="ECO:0000313" key="6">
    <source>
        <dbReference type="Proteomes" id="UP000818624"/>
    </source>
</evidence>
<dbReference type="EMBL" id="CP046234">
    <property type="protein sequence ID" value="WFD46169.1"/>
    <property type="molecule type" value="Genomic_DNA"/>
</dbReference>
<dbReference type="SUPFAM" id="SSF50978">
    <property type="entry name" value="WD40 repeat-like"/>
    <property type="match status" value="1"/>
</dbReference>
<evidence type="ECO:0000256" key="2">
    <source>
        <dbReference type="ARBA" id="ARBA00022737"/>
    </source>
</evidence>
<feature type="compositionally biased region" description="Basic residues" evidence="4">
    <location>
        <begin position="796"/>
        <end position="807"/>
    </location>
</feature>
<feature type="region of interest" description="Disordered" evidence="4">
    <location>
        <begin position="768"/>
        <end position="822"/>
    </location>
</feature>
<dbReference type="SMART" id="SM00320">
    <property type="entry name" value="WD40"/>
    <property type="match status" value="6"/>
</dbReference>
<protein>
    <recommendedName>
        <fullName evidence="7">WD repeat-containing protein 48</fullName>
    </recommendedName>
</protein>
<feature type="compositionally biased region" description="Low complexity" evidence="4">
    <location>
        <begin position="776"/>
        <end position="795"/>
    </location>
</feature>
<dbReference type="Proteomes" id="UP000818624">
    <property type="component" value="Chromosome 1"/>
</dbReference>
<dbReference type="Gene3D" id="2.130.10.10">
    <property type="entry name" value="YVTN repeat-like/Quinoprotein amine dehydrogenase"/>
    <property type="match status" value="2"/>
</dbReference>
<sequence>MGAAAQDHAAPWDSLRRVSYTLPSLISLEDDLRHRYMPDASGAQSFALPVLDFPVHRTSRPALTGGLHVRVREPRSAHPRPHPAGELRPRHIRPVTALAAAGIPGAPHARHEHQRAAMLYSAGCDGLVCAWDLSESGPLFRQNIRAHDNWISSMVLCNHDQTVVTGSLDCTVKAWSPYLDDGAILHELGAHADFVKDLALAASADWIVSAGLDAAVCLWDLRHGRKAPMWRARNPAAIYSTGSSRSGGVIATGGVDCIVRGWDPRMRDPTFELVGHQDNVRTLAVSESGRYVLSGSSDTTLRLWDVGEQRCVHTFTHHNSSVWSLYSDDPDLTTFYSGDRDGYLCKVHYTHGSDPADNECVLLAHTLSGGEEPTARPIPIQSVVADGEHVWTSNARTPTIQCWRNLSSRSHRRHVASAPGTVHGVPLSHCINLAPNETWDTLTKAGFQDLVHSALHSPTATRFHVSDEQKANSLSHLPAEQQLAVEREVAYAQCLVTEDAMPLSADPAYEIRGYHGVLRAVVLNDRIHALSIDTGGAVALWNMVQATCIGTMDVDRLHEAAEHHRIDTRPAHEITMSPWRPQDTPSDTLAMVQSLVESDAVVAPWCSLETATGDLTVRLEQAKVWAAEVYVEDLFRAPYDQSKRKWHEERTYVGATVLRNLFAAFNAAEALLHPPNETGTPYLLHWLDAHQASPEQLVRAPIAQVVPAQLVDPVSAHDTIWSLLANMTGHATVAIQMHASADTAASDTPMPRLACMLVELLTNLREAGSASSVEASTSPTKSPTEDSSSSSNLLFLRRKNSSARKGTKQAVPTAEPSPMRQHLDTLTALLRTPRRDAPPLKNTPKIAHPAGTLVSISHDLASSEHQKLAYRGRVSHVARDAALLELLAPPWLLSLLLNVQPQDPAFQRMSVIVEPWSDAKDPTRKLPALSATDAQFSAARMVRAARVGLHVQDLLHKAGAPVPAAPTFPPDACIEMLCNGQLLTNQTTLAQCQRHYWKSSSTMKLQYRQK</sequence>
<evidence type="ECO:0008006" key="7">
    <source>
        <dbReference type="Google" id="ProtNLM"/>
    </source>
</evidence>
<keyword evidence="1 3" id="KW-0853">WD repeat</keyword>
<accession>A0ABY8EKR1</accession>
<evidence type="ECO:0000256" key="1">
    <source>
        <dbReference type="ARBA" id="ARBA00022574"/>
    </source>
</evidence>
<proteinExistence type="predicted"/>
<evidence type="ECO:0000313" key="5">
    <source>
        <dbReference type="EMBL" id="WFD46169.1"/>
    </source>
</evidence>
<dbReference type="InterPro" id="IPR021772">
    <property type="entry name" value="WDR48/Bun107"/>
</dbReference>
<dbReference type="InterPro" id="IPR019775">
    <property type="entry name" value="WD40_repeat_CS"/>
</dbReference>
<dbReference type="InterPro" id="IPR015943">
    <property type="entry name" value="WD40/YVTN_repeat-like_dom_sf"/>
</dbReference>
<keyword evidence="6" id="KW-1185">Reference proteome</keyword>
<dbReference type="InterPro" id="IPR051246">
    <property type="entry name" value="WDR48"/>
</dbReference>
<dbReference type="Pfam" id="PF00400">
    <property type="entry name" value="WD40"/>
    <property type="match status" value="4"/>
</dbReference>
<feature type="repeat" description="WD" evidence="3">
    <location>
        <begin position="273"/>
        <end position="314"/>
    </location>
</feature>